<dbReference type="Pfam" id="PF25841">
    <property type="entry name" value="Ulvan_lyase_C"/>
    <property type="match status" value="1"/>
</dbReference>
<protein>
    <submittedName>
        <fullName evidence="4">Uncharacterized protein</fullName>
    </submittedName>
</protein>
<dbReference type="Pfam" id="PF25840">
    <property type="entry name" value="Ulvan_lyase_N"/>
    <property type="match status" value="1"/>
</dbReference>
<evidence type="ECO:0000259" key="3">
    <source>
        <dbReference type="Pfam" id="PF25841"/>
    </source>
</evidence>
<keyword evidence="1" id="KW-0732">Signal</keyword>
<reference evidence="4 5" key="1">
    <citation type="submission" date="2015-09" db="EMBL/GenBank/DDBJ databases">
        <title>Genome sequence of the marine flavobacterium Croceitalea dokdonensis DOKDO 023 that contains proton- and sodium-pumping rhodopsins.</title>
        <authorList>
            <person name="Kwon S.-K."/>
            <person name="Lee H.K."/>
            <person name="Kwak M.-J."/>
            <person name="Kim J.F."/>
        </authorList>
    </citation>
    <scope>NUCLEOTIDE SEQUENCE [LARGE SCALE GENOMIC DNA]</scope>
    <source>
        <strain evidence="4 5">DOKDO 023</strain>
    </source>
</reference>
<proteinExistence type="predicted"/>
<dbReference type="InterPro" id="IPR058908">
    <property type="entry name" value="P29_C"/>
</dbReference>
<sequence>MRRRSFTQLSVLASMGLLVPMHACKENKNPTDTAEPETSSFEALSAELLAEWCDAMLATQIDKPEDPTLHGALFCDACNRIHGRCMDAVYPFLYMADTTGEQKYVDAAINVMEWSKNVSKPDGSWTVVPNPKTWAGITVFGAIALGEALHHHGHILPEEIKVEWTERLKKAAEFVHKNFNIDYSHTNYPITAVYGLHLWGELFDNEAYKAHARQLADEFPSRLTQPNHIIFGENKPATEPSEKGLLPVDLGYNVEETLNGIALYAVAVKDDELLALVEKSMESHLEFMLPDGAWDNSWGTRQNKWSYWGSRTTDGCQPAFSLMADRNEAFGTAAYLSTELLQRCTVDGLLAGGLHYEKHGVLPCLHHTFAHAKSLAFVLDNSEQLPEITKSKPVPRSLEYGIKHFEDLAVWLVSTGPWRGTVSANDVVFKKPLSQAATGGSLAVLWHEKVGPLFTASMAEYLLVEPYNQQPQPNGEDFALTPRMEVFKKDQWYTNLYDLKADVLASDAPGKSVVSVKTQLTNKEQKKLADAQFYLTYSFEKETMKISTMSTSWNEEMALVSLVLPLISPNHEKVTQVSEEQIEIEKEGGTVVVSANAPMSIKKTKRNRIFNMVPGMEAIPITIDFTGAIEKVVCTISVR</sequence>
<evidence type="ECO:0000313" key="5">
    <source>
        <dbReference type="Proteomes" id="UP000050280"/>
    </source>
</evidence>
<feature type="domain" description="Broad-specificity ulvan lyase N-terminal" evidence="2">
    <location>
        <begin position="49"/>
        <end position="396"/>
    </location>
</feature>
<feature type="domain" description="Broad-specificity ulvan lyase C-terminal" evidence="3">
    <location>
        <begin position="402"/>
        <end position="638"/>
    </location>
</feature>
<dbReference type="InterPro" id="IPR008930">
    <property type="entry name" value="Terpenoid_cyclase/PrenylTrfase"/>
</dbReference>
<organism evidence="4 5">
    <name type="scientific">Croceitalea dokdonensis DOKDO 023</name>
    <dbReference type="NCBI Taxonomy" id="1300341"/>
    <lineage>
        <taxon>Bacteria</taxon>
        <taxon>Pseudomonadati</taxon>
        <taxon>Bacteroidota</taxon>
        <taxon>Flavobacteriia</taxon>
        <taxon>Flavobacteriales</taxon>
        <taxon>Flavobacteriaceae</taxon>
        <taxon>Croceitalea</taxon>
    </lineage>
</organism>
<dbReference type="InterPro" id="IPR058907">
    <property type="entry name" value="P29_N"/>
</dbReference>
<evidence type="ECO:0000313" key="4">
    <source>
        <dbReference type="EMBL" id="KPM30529.1"/>
    </source>
</evidence>
<dbReference type="Proteomes" id="UP000050280">
    <property type="component" value="Unassembled WGS sequence"/>
</dbReference>
<evidence type="ECO:0000259" key="2">
    <source>
        <dbReference type="Pfam" id="PF25840"/>
    </source>
</evidence>
<dbReference type="OrthoDB" id="2339489at2"/>
<dbReference type="STRING" id="1300341.I595_3350"/>
<dbReference type="SUPFAM" id="SSF48239">
    <property type="entry name" value="Terpenoid cyclases/Protein prenyltransferases"/>
    <property type="match status" value="1"/>
</dbReference>
<keyword evidence="5" id="KW-1185">Reference proteome</keyword>
<dbReference type="EMBL" id="LDJX01000008">
    <property type="protein sequence ID" value="KPM30529.1"/>
    <property type="molecule type" value="Genomic_DNA"/>
</dbReference>
<dbReference type="AlphaFoldDB" id="A0A0P7ART9"/>
<dbReference type="PATRIC" id="fig|1300341.3.peg.3496"/>
<feature type="chain" id="PRO_5006135004" evidence="1">
    <location>
        <begin position="24"/>
        <end position="639"/>
    </location>
</feature>
<feature type="signal peptide" evidence="1">
    <location>
        <begin position="1"/>
        <end position="23"/>
    </location>
</feature>
<name>A0A0P7ART9_9FLAO</name>
<comment type="caution">
    <text evidence="4">The sequence shown here is derived from an EMBL/GenBank/DDBJ whole genome shotgun (WGS) entry which is preliminary data.</text>
</comment>
<dbReference type="RefSeq" id="WP_054560319.1">
    <property type="nucleotide sequence ID" value="NZ_LDJX01000008.1"/>
</dbReference>
<evidence type="ECO:0000256" key="1">
    <source>
        <dbReference type="SAM" id="SignalP"/>
    </source>
</evidence>
<gene>
    <name evidence="4" type="ORF">I595_3350</name>
</gene>
<accession>A0A0P7ART9</accession>